<keyword evidence="1" id="KW-1133">Transmembrane helix</keyword>
<protein>
    <submittedName>
        <fullName evidence="2">Lipoprotein</fullName>
    </submittedName>
</protein>
<proteinExistence type="predicted"/>
<evidence type="ECO:0000313" key="2">
    <source>
        <dbReference type="EMBL" id="DAD67608.1"/>
    </source>
</evidence>
<name>A0A8S5LCD8_9CAUD</name>
<keyword evidence="1" id="KW-0472">Membrane</keyword>
<feature type="transmembrane region" description="Helical" evidence="1">
    <location>
        <begin position="115"/>
        <end position="135"/>
    </location>
</feature>
<dbReference type="EMBL" id="BK014681">
    <property type="protein sequence ID" value="DAD67608.1"/>
    <property type="molecule type" value="Genomic_DNA"/>
</dbReference>
<reference evidence="2" key="1">
    <citation type="journal article" date="2021" name="Proc. Natl. Acad. Sci. U.S.A.">
        <title>A Catalog of Tens of Thousands of Viruses from Human Metagenomes Reveals Hidden Associations with Chronic Diseases.</title>
        <authorList>
            <person name="Tisza M.J."/>
            <person name="Buck C.B."/>
        </authorList>
    </citation>
    <scope>NUCLEOTIDE SEQUENCE</scope>
    <source>
        <strain evidence="2">CttU829</strain>
    </source>
</reference>
<dbReference type="PROSITE" id="PS51257">
    <property type="entry name" value="PROKAR_LIPOPROTEIN"/>
    <property type="match status" value="1"/>
</dbReference>
<sequence>MKKFVLAIISTIIFAALAGCGTKRLVEAHILRDSVYLYRDSVVLRYVKDSITEREKTTISTKRNELTGQDTIFVVREVWRDRWRMRADTIRKVEWRDRWRTKIDTREVTRTRGGWRYAALFFFILACACCVYVVVSRVIR</sequence>
<evidence type="ECO:0000256" key="1">
    <source>
        <dbReference type="SAM" id="Phobius"/>
    </source>
</evidence>
<accession>A0A8S5LCD8</accession>
<organism evidence="2">
    <name type="scientific">Siphoviridae sp. cttU829</name>
    <dbReference type="NCBI Taxonomy" id="2823605"/>
    <lineage>
        <taxon>Viruses</taxon>
        <taxon>Duplodnaviria</taxon>
        <taxon>Heunggongvirae</taxon>
        <taxon>Uroviricota</taxon>
        <taxon>Caudoviricetes</taxon>
    </lineage>
</organism>
<keyword evidence="1" id="KW-0812">Transmembrane</keyword>
<keyword evidence="2" id="KW-0449">Lipoprotein</keyword>